<dbReference type="EMBL" id="CP119311">
    <property type="protein sequence ID" value="WEK37823.1"/>
    <property type="molecule type" value="Genomic_DNA"/>
</dbReference>
<dbReference type="Pfam" id="PF04773">
    <property type="entry name" value="FecR"/>
    <property type="match status" value="1"/>
</dbReference>
<keyword evidence="1" id="KW-0472">Membrane</keyword>
<feature type="transmembrane region" description="Helical" evidence="1">
    <location>
        <begin position="97"/>
        <end position="114"/>
    </location>
</feature>
<sequence>MERYERIAALIIRRSEIGLTALEEQTLQAWVEQDPLHRQPLLERTELADWAPKLRAYFQAKADEAAALTSDLDRSLDRMRAAAVFTPAAPTRTISRYWIAAAVFLLLVGGGLWWRTLSIKDASYRTLALSDTSRGLRQTAVLTLSNQQKITLDAKDQHRDLQDSGVTIQHQGTGLVYSSSPGKTVSHNSLYVPRSSQYSVTLPDGTRVWLNANTTLTYPTSFSGSAREVQITGEAYFEVARQNIPFVVRTSATRIRVLGTHFNVNDYASNFITTTLVEGSVEIDFAGNLRVLAPNYQGIANLVSGDIMVRPANMEQALAWREGRFYFKEDALEDIMENLARWYAFKPVFRGKVNGKYSGVFSRTKPLEKILSMLALDGGFTYKIQPNDVVEITPQ</sequence>
<accession>A0AAJ5WWF6</accession>
<dbReference type="InterPro" id="IPR032508">
    <property type="entry name" value="FecR_C"/>
</dbReference>
<dbReference type="Pfam" id="PF16344">
    <property type="entry name" value="FecR_C"/>
    <property type="match status" value="1"/>
</dbReference>
<dbReference type="InterPro" id="IPR006860">
    <property type="entry name" value="FecR"/>
</dbReference>
<feature type="domain" description="Protein FecR C-terminal" evidence="3">
    <location>
        <begin position="324"/>
        <end position="389"/>
    </location>
</feature>
<dbReference type="Gene3D" id="2.60.120.1440">
    <property type="match status" value="1"/>
</dbReference>
<dbReference type="PANTHER" id="PTHR30273:SF2">
    <property type="entry name" value="PROTEIN FECR"/>
    <property type="match status" value="1"/>
</dbReference>
<reference evidence="4" key="1">
    <citation type="submission" date="2023-03" db="EMBL/GenBank/DDBJ databases">
        <title>Andean soil-derived lignocellulolytic bacterial consortium as a source of novel taxa and putative plastic-active enzymes.</title>
        <authorList>
            <person name="Diaz-Garcia L."/>
            <person name="Chuvochina M."/>
            <person name="Feuerriegel G."/>
            <person name="Bunk B."/>
            <person name="Sproer C."/>
            <person name="Streit W.R."/>
            <person name="Rodriguez L.M."/>
            <person name="Overmann J."/>
            <person name="Jimenez D.J."/>
        </authorList>
    </citation>
    <scope>NUCLEOTIDE SEQUENCE</scope>
    <source>
        <strain evidence="4">MAG 7</strain>
    </source>
</reference>
<dbReference type="InterPro" id="IPR012373">
    <property type="entry name" value="Ferrdict_sens_TM"/>
</dbReference>
<organism evidence="4 5">
    <name type="scientific">Candidatus Pseudobacter hemicellulosilyticus</name>
    <dbReference type="NCBI Taxonomy" id="3121375"/>
    <lineage>
        <taxon>Bacteria</taxon>
        <taxon>Pseudomonadati</taxon>
        <taxon>Bacteroidota</taxon>
        <taxon>Chitinophagia</taxon>
        <taxon>Chitinophagales</taxon>
        <taxon>Chitinophagaceae</taxon>
        <taxon>Pseudobacter</taxon>
    </lineage>
</organism>
<evidence type="ECO:0000313" key="4">
    <source>
        <dbReference type="EMBL" id="WEK37823.1"/>
    </source>
</evidence>
<dbReference type="PANTHER" id="PTHR30273">
    <property type="entry name" value="PERIPLASMIC SIGNAL SENSOR AND SIGMA FACTOR ACTIVATOR FECR-RELATED"/>
    <property type="match status" value="1"/>
</dbReference>
<evidence type="ECO:0000259" key="3">
    <source>
        <dbReference type="Pfam" id="PF16344"/>
    </source>
</evidence>
<keyword evidence="1" id="KW-0812">Transmembrane</keyword>
<feature type="domain" description="FecR protein" evidence="2">
    <location>
        <begin position="194"/>
        <end position="282"/>
    </location>
</feature>
<evidence type="ECO:0000256" key="1">
    <source>
        <dbReference type="SAM" id="Phobius"/>
    </source>
</evidence>
<evidence type="ECO:0000313" key="5">
    <source>
        <dbReference type="Proteomes" id="UP001220610"/>
    </source>
</evidence>
<dbReference type="Proteomes" id="UP001220610">
    <property type="component" value="Chromosome"/>
</dbReference>
<name>A0AAJ5WWF6_9BACT</name>
<dbReference type="AlphaFoldDB" id="A0AAJ5WWF6"/>
<evidence type="ECO:0000259" key="2">
    <source>
        <dbReference type="Pfam" id="PF04773"/>
    </source>
</evidence>
<keyword evidence="1" id="KW-1133">Transmembrane helix</keyword>
<proteinExistence type="predicted"/>
<protein>
    <submittedName>
        <fullName evidence="4">FecR domain-containing protein</fullName>
    </submittedName>
</protein>
<dbReference type="Gene3D" id="3.55.50.30">
    <property type="match status" value="1"/>
</dbReference>
<gene>
    <name evidence="4" type="ORF">P0Y53_09945</name>
</gene>
<dbReference type="GO" id="GO:0016989">
    <property type="term" value="F:sigma factor antagonist activity"/>
    <property type="evidence" value="ECO:0007669"/>
    <property type="project" value="TreeGrafter"/>
</dbReference>